<evidence type="ECO:0000256" key="3">
    <source>
        <dbReference type="ARBA" id="ARBA00022737"/>
    </source>
</evidence>
<dbReference type="OrthoDB" id="9368434at2759"/>
<dbReference type="EMBL" id="UYYG01001152">
    <property type="protein sequence ID" value="VDN55542.1"/>
    <property type="molecule type" value="Genomic_DNA"/>
</dbReference>
<dbReference type="Proteomes" id="UP000038040">
    <property type="component" value="Unplaced"/>
</dbReference>
<dbReference type="Gene3D" id="3.30.160.60">
    <property type="entry name" value="Classic Zinc Finger"/>
    <property type="match status" value="4"/>
</dbReference>
<keyword evidence="8" id="KW-0804">Transcription</keyword>
<comment type="subcellular location">
    <subcellularLocation>
        <location evidence="1">Nucleus</location>
    </subcellularLocation>
</comment>
<evidence type="ECO:0000256" key="5">
    <source>
        <dbReference type="ARBA" id="ARBA00022833"/>
    </source>
</evidence>
<evidence type="ECO:0000313" key="16">
    <source>
        <dbReference type="WBParaSite" id="DME_0000115501-mRNA-1"/>
    </source>
</evidence>
<feature type="domain" description="C2H2-type" evidence="12">
    <location>
        <begin position="39"/>
        <end position="61"/>
    </location>
</feature>
<dbReference type="PROSITE" id="PS50157">
    <property type="entry name" value="ZINC_FINGER_C2H2_2"/>
    <property type="match status" value="4"/>
</dbReference>
<keyword evidence="4 10" id="KW-0863">Zinc-finger</keyword>
<name>A0A0N4U362_DRAME</name>
<evidence type="ECO:0000313" key="14">
    <source>
        <dbReference type="Proteomes" id="UP000038040"/>
    </source>
</evidence>
<evidence type="ECO:0000256" key="1">
    <source>
        <dbReference type="ARBA" id="ARBA00004123"/>
    </source>
</evidence>
<dbReference type="PANTHER" id="PTHR24376">
    <property type="entry name" value="ZINC FINGER PROTEIN"/>
    <property type="match status" value="1"/>
</dbReference>
<feature type="compositionally biased region" description="Basic residues" evidence="11">
    <location>
        <begin position="474"/>
        <end position="484"/>
    </location>
</feature>
<dbReference type="InterPro" id="IPR013087">
    <property type="entry name" value="Znf_C2H2_type"/>
</dbReference>
<dbReference type="FunFam" id="3.30.160.60:FF:000149">
    <property type="entry name" value="Zinc finger protein 569"/>
    <property type="match status" value="1"/>
</dbReference>
<evidence type="ECO:0000256" key="2">
    <source>
        <dbReference type="ARBA" id="ARBA00022723"/>
    </source>
</evidence>
<dbReference type="STRING" id="318479.A0A0N4U362"/>
<dbReference type="SMART" id="SM00355">
    <property type="entry name" value="ZnF_C2H2"/>
    <property type="match status" value="5"/>
</dbReference>
<dbReference type="GO" id="GO:0005634">
    <property type="term" value="C:nucleus"/>
    <property type="evidence" value="ECO:0007669"/>
    <property type="project" value="UniProtKB-SubCell"/>
</dbReference>
<evidence type="ECO:0000313" key="15">
    <source>
        <dbReference type="Proteomes" id="UP000274756"/>
    </source>
</evidence>
<feature type="domain" description="C2H2-type" evidence="12">
    <location>
        <begin position="382"/>
        <end position="410"/>
    </location>
</feature>
<keyword evidence="7" id="KW-0238">DNA-binding</keyword>
<dbReference type="InterPro" id="IPR036236">
    <property type="entry name" value="Znf_C2H2_sf"/>
</dbReference>
<evidence type="ECO:0000256" key="10">
    <source>
        <dbReference type="PROSITE-ProRule" id="PRU00042"/>
    </source>
</evidence>
<reference evidence="13 15" key="2">
    <citation type="submission" date="2018-11" db="EMBL/GenBank/DDBJ databases">
        <authorList>
            <consortium name="Pathogen Informatics"/>
        </authorList>
    </citation>
    <scope>NUCLEOTIDE SEQUENCE [LARGE SCALE GENOMIC DNA]</scope>
</reference>
<accession>A0A0N4U362</accession>
<dbReference type="WBParaSite" id="DME_0000115501-mRNA-1">
    <property type="protein sequence ID" value="DME_0000115501-mRNA-1"/>
    <property type="gene ID" value="DME_0000115501"/>
</dbReference>
<dbReference type="FunFam" id="3.30.160.60:FF:000159">
    <property type="entry name" value="Mds1 and evi1 complex locus protein"/>
    <property type="match status" value="1"/>
</dbReference>
<evidence type="ECO:0000256" key="4">
    <source>
        <dbReference type="ARBA" id="ARBA00022771"/>
    </source>
</evidence>
<dbReference type="PANTHER" id="PTHR24376:SF38">
    <property type="entry name" value="ZINC FINGER PROTEIN 445"/>
    <property type="match status" value="1"/>
</dbReference>
<dbReference type="GO" id="GO:0001228">
    <property type="term" value="F:DNA-binding transcription activator activity, RNA polymerase II-specific"/>
    <property type="evidence" value="ECO:0007669"/>
    <property type="project" value="TreeGrafter"/>
</dbReference>
<keyword evidence="6" id="KW-0805">Transcription regulation</keyword>
<protein>
    <submittedName>
        <fullName evidence="16">Protein krueppel</fullName>
    </submittedName>
</protein>
<dbReference type="SUPFAM" id="SSF57667">
    <property type="entry name" value="beta-beta-alpha zinc fingers"/>
    <property type="match status" value="3"/>
</dbReference>
<dbReference type="FunFam" id="3.30.160.60:FF:000929">
    <property type="entry name" value="Uncharacterized protein, isoform B"/>
    <property type="match status" value="1"/>
</dbReference>
<feature type="region of interest" description="Disordered" evidence="11">
    <location>
        <begin position="148"/>
        <end position="217"/>
    </location>
</feature>
<evidence type="ECO:0000256" key="6">
    <source>
        <dbReference type="ARBA" id="ARBA00023015"/>
    </source>
</evidence>
<feature type="compositionally biased region" description="Polar residues" evidence="11">
    <location>
        <begin position="252"/>
        <end position="270"/>
    </location>
</feature>
<evidence type="ECO:0000313" key="13">
    <source>
        <dbReference type="EMBL" id="VDN55542.1"/>
    </source>
</evidence>
<feature type="compositionally biased region" description="Pro residues" evidence="11">
    <location>
        <begin position="454"/>
        <end position="469"/>
    </location>
</feature>
<dbReference type="PROSITE" id="PS00028">
    <property type="entry name" value="ZINC_FINGER_C2H2_1"/>
    <property type="match status" value="4"/>
</dbReference>
<gene>
    <name evidence="13" type="ORF">DME_LOCUS5515</name>
</gene>
<keyword evidence="2" id="KW-0479">Metal-binding</keyword>
<dbReference type="GO" id="GO:0008270">
    <property type="term" value="F:zinc ion binding"/>
    <property type="evidence" value="ECO:0007669"/>
    <property type="project" value="UniProtKB-KW"/>
</dbReference>
<evidence type="ECO:0000256" key="8">
    <source>
        <dbReference type="ARBA" id="ARBA00023163"/>
    </source>
</evidence>
<dbReference type="AlphaFoldDB" id="A0A0N4U362"/>
<evidence type="ECO:0000256" key="11">
    <source>
        <dbReference type="SAM" id="MobiDB-lite"/>
    </source>
</evidence>
<evidence type="ECO:0000256" key="7">
    <source>
        <dbReference type="ARBA" id="ARBA00023125"/>
    </source>
</evidence>
<feature type="domain" description="C2H2-type" evidence="12">
    <location>
        <begin position="411"/>
        <end position="433"/>
    </location>
</feature>
<dbReference type="FunFam" id="3.30.160.60:FF:000112">
    <property type="entry name" value="Mds1 and evi1 complex locus protein"/>
    <property type="match status" value="1"/>
</dbReference>
<dbReference type="Proteomes" id="UP000274756">
    <property type="component" value="Unassembled WGS sequence"/>
</dbReference>
<proteinExistence type="predicted"/>
<evidence type="ECO:0000259" key="12">
    <source>
        <dbReference type="PROSITE" id="PS50157"/>
    </source>
</evidence>
<organism evidence="14 16">
    <name type="scientific">Dracunculus medinensis</name>
    <name type="common">Guinea worm</name>
    <dbReference type="NCBI Taxonomy" id="318479"/>
    <lineage>
        <taxon>Eukaryota</taxon>
        <taxon>Metazoa</taxon>
        <taxon>Ecdysozoa</taxon>
        <taxon>Nematoda</taxon>
        <taxon>Chromadorea</taxon>
        <taxon>Rhabditida</taxon>
        <taxon>Spirurina</taxon>
        <taxon>Dracunculoidea</taxon>
        <taxon>Dracunculidae</taxon>
        <taxon>Dracunculus</taxon>
    </lineage>
</organism>
<feature type="domain" description="C2H2-type" evidence="12">
    <location>
        <begin position="354"/>
        <end position="381"/>
    </location>
</feature>
<keyword evidence="15" id="KW-1185">Reference proteome</keyword>
<keyword evidence="9" id="KW-0539">Nucleus</keyword>
<feature type="region of interest" description="Disordered" evidence="11">
    <location>
        <begin position="441"/>
        <end position="489"/>
    </location>
</feature>
<feature type="compositionally biased region" description="Gly residues" evidence="11">
    <location>
        <begin position="150"/>
        <end position="171"/>
    </location>
</feature>
<dbReference type="Pfam" id="PF00096">
    <property type="entry name" value="zf-C2H2"/>
    <property type="match status" value="4"/>
</dbReference>
<reference evidence="16" key="1">
    <citation type="submission" date="2017-02" db="UniProtKB">
        <authorList>
            <consortium name="WormBaseParasite"/>
        </authorList>
    </citation>
    <scope>IDENTIFICATION</scope>
</reference>
<keyword evidence="3" id="KW-0677">Repeat</keyword>
<feature type="region of interest" description="Disordered" evidence="11">
    <location>
        <begin position="249"/>
        <end position="273"/>
    </location>
</feature>
<evidence type="ECO:0000256" key="9">
    <source>
        <dbReference type="ARBA" id="ARBA00023242"/>
    </source>
</evidence>
<sequence length="517" mass="58153">MDKGWIYLFMDMHLLPSLPIICFLGLKQHSHIHCSSKPYRCHICNKAYTQFSNLCRHRRIHLDGWQCPYCNISLTNHSIFIKHKSICETQMTALSAFYKPIAAQHSLLTVPPHYWPRLLQIASSQQGTNVSDSSNTLFPSKDVYPIVIGSGQGGNGSGGGSGVDDGGGSGSNGSAANDIINGSGSSDDDSTPRSSRHTSNISPAERKYFNDTNDDGSVEEIELSPLDLSMKSKDEVNINDDIVDEEKEKIWSNRSSSEADIETRPNSEPTSIDYGENFHHRIIDDKKINLTPSINPFTSTAFLHMFRRPFSYPTMISTANIATDNHIAVSSPSQPSQPPTLSILSRNNRDRDRYTCKFCAKVFPRSANLTRHLRTHTGEQPYKCQYCERSFSISSNLQRHVRNIHNKEKPFRCNRCDRCFGQQTNLDRHIKKHESNCLSIMPSSNQSLRHHPSAPLPPPPPPPPPPTFPSPLSSHHHNHHHQLHHNSSTILRSTTELRFSAQSLFSQINSQQSKQIF</sequence>
<dbReference type="GO" id="GO:0000978">
    <property type="term" value="F:RNA polymerase II cis-regulatory region sequence-specific DNA binding"/>
    <property type="evidence" value="ECO:0007669"/>
    <property type="project" value="TreeGrafter"/>
</dbReference>
<keyword evidence="5" id="KW-0862">Zinc</keyword>
<feature type="compositionally biased region" description="Low complexity" evidence="11">
    <location>
        <begin position="172"/>
        <end position="185"/>
    </location>
</feature>